<keyword evidence="3" id="KW-1185">Reference proteome</keyword>
<keyword evidence="1" id="KW-1133">Transmembrane helix</keyword>
<feature type="transmembrane region" description="Helical" evidence="1">
    <location>
        <begin position="103"/>
        <end position="133"/>
    </location>
</feature>
<proteinExistence type="predicted"/>
<protein>
    <recommendedName>
        <fullName evidence="4">Beta-carotene 15,15'-monooxygenase</fullName>
    </recommendedName>
</protein>
<accession>A0A4U0N9P8</accession>
<organism evidence="2 3">
    <name type="scientific">Sphingobacterium olei</name>
    <dbReference type="NCBI Taxonomy" id="2571155"/>
    <lineage>
        <taxon>Bacteria</taxon>
        <taxon>Pseudomonadati</taxon>
        <taxon>Bacteroidota</taxon>
        <taxon>Sphingobacteriia</taxon>
        <taxon>Sphingobacteriales</taxon>
        <taxon>Sphingobacteriaceae</taxon>
        <taxon>Sphingobacterium</taxon>
    </lineage>
</organism>
<feature type="transmembrane region" description="Helical" evidence="1">
    <location>
        <begin position="219"/>
        <end position="242"/>
    </location>
</feature>
<name>A0A4U0N9P8_9SPHI</name>
<reference evidence="2 3" key="1">
    <citation type="submission" date="2019-04" db="EMBL/GenBank/DDBJ databases">
        <title>Sphingobacterium olei sp. nov., isolated from oil-contaminated soil.</title>
        <authorList>
            <person name="Liu B."/>
        </authorList>
    </citation>
    <scope>NUCLEOTIDE SEQUENCE [LARGE SCALE GENOMIC DNA]</scope>
    <source>
        <strain evidence="2 3">HAL-9</strain>
    </source>
</reference>
<evidence type="ECO:0000313" key="3">
    <source>
        <dbReference type="Proteomes" id="UP000306808"/>
    </source>
</evidence>
<feature type="transmembrane region" description="Helical" evidence="1">
    <location>
        <begin position="145"/>
        <end position="169"/>
    </location>
</feature>
<gene>
    <name evidence="2" type="ORF">FAZ15_21610</name>
</gene>
<dbReference type="AlphaFoldDB" id="A0A4U0N9P8"/>
<evidence type="ECO:0000256" key="1">
    <source>
        <dbReference type="SAM" id="Phobius"/>
    </source>
</evidence>
<dbReference type="Proteomes" id="UP000306808">
    <property type="component" value="Unassembled WGS sequence"/>
</dbReference>
<sequence>MLEFLKESTFKANDVIFRALDILKKHYFSIAGLCFILFVISQLAAYFPVYFLESNMIAKVVLMLLTIVLFFGLQLVLIKRAILLSQGVEHSSLMHYIPSTKQFVNFLFGLVLCSLLTGIVTLVSGIICFPLIYLGLETDFVIFEIVPVLTGIIVTVLLLRITFFPFFILEKNVNFFRAVKLSVAFTKGNFFKIVTLFFFLALTSIISFVLLNLSYNMTALFFMAISIFLIVPLVSLAMAVAYTDMVEEYKGGDDPELFKNII</sequence>
<feature type="transmembrane region" description="Helical" evidence="1">
    <location>
        <begin position="190"/>
        <end position="213"/>
    </location>
</feature>
<dbReference type="EMBL" id="SUME01000013">
    <property type="protein sequence ID" value="TJZ50619.1"/>
    <property type="molecule type" value="Genomic_DNA"/>
</dbReference>
<evidence type="ECO:0000313" key="2">
    <source>
        <dbReference type="EMBL" id="TJZ50619.1"/>
    </source>
</evidence>
<dbReference type="RefSeq" id="WP_136903455.1">
    <property type="nucleotide sequence ID" value="NZ_SUME01000013.1"/>
</dbReference>
<keyword evidence="1" id="KW-0472">Membrane</keyword>
<evidence type="ECO:0008006" key="4">
    <source>
        <dbReference type="Google" id="ProtNLM"/>
    </source>
</evidence>
<keyword evidence="1" id="KW-0812">Transmembrane</keyword>
<feature type="transmembrane region" description="Helical" evidence="1">
    <location>
        <begin position="27"/>
        <end position="51"/>
    </location>
</feature>
<comment type="caution">
    <text evidence="2">The sequence shown here is derived from an EMBL/GenBank/DDBJ whole genome shotgun (WGS) entry which is preliminary data.</text>
</comment>
<feature type="transmembrane region" description="Helical" evidence="1">
    <location>
        <begin position="57"/>
        <end position="82"/>
    </location>
</feature>
<dbReference type="OrthoDB" id="752539at2"/>